<keyword evidence="2" id="KW-1185">Reference proteome</keyword>
<dbReference type="Proteomes" id="UP000772434">
    <property type="component" value="Unassembled WGS sequence"/>
</dbReference>
<name>A0A9P5PYI8_9AGAR</name>
<sequence>MILAKHGEYRTVFFLVMIFSMGGPNASYPYQSLPVYNVEADWVLVEMHRVPDLLHFESSFYEIPDSSLRSAFSAKMTILSTLCVPIRKIEKK</sequence>
<dbReference type="OrthoDB" id="10579060at2759"/>
<organism evidence="1 2">
    <name type="scientific">Rhodocollybia butyracea</name>
    <dbReference type="NCBI Taxonomy" id="206335"/>
    <lineage>
        <taxon>Eukaryota</taxon>
        <taxon>Fungi</taxon>
        <taxon>Dikarya</taxon>
        <taxon>Basidiomycota</taxon>
        <taxon>Agaricomycotina</taxon>
        <taxon>Agaricomycetes</taxon>
        <taxon>Agaricomycetidae</taxon>
        <taxon>Agaricales</taxon>
        <taxon>Marasmiineae</taxon>
        <taxon>Omphalotaceae</taxon>
        <taxon>Rhodocollybia</taxon>
    </lineage>
</organism>
<evidence type="ECO:0000313" key="1">
    <source>
        <dbReference type="EMBL" id="KAF9074826.1"/>
    </source>
</evidence>
<protein>
    <submittedName>
        <fullName evidence="1">Uncharacterized protein</fullName>
    </submittedName>
</protein>
<accession>A0A9P5PYI8</accession>
<dbReference type="AlphaFoldDB" id="A0A9P5PYI8"/>
<reference evidence="1" key="1">
    <citation type="submission" date="2020-11" db="EMBL/GenBank/DDBJ databases">
        <authorList>
            <consortium name="DOE Joint Genome Institute"/>
            <person name="Ahrendt S."/>
            <person name="Riley R."/>
            <person name="Andreopoulos W."/>
            <person name="Labutti K."/>
            <person name="Pangilinan J."/>
            <person name="Ruiz-Duenas F.J."/>
            <person name="Barrasa J.M."/>
            <person name="Sanchez-Garcia M."/>
            <person name="Camarero S."/>
            <person name="Miyauchi S."/>
            <person name="Serrano A."/>
            <person name="Linde D."/>
            <person name="Babiker R."/>
            <person name="Drula E."/>
            <person name="Ayuso-Fernandez I."/>
            <person name="Pacheco R."/>
            <person name="Padilla G."/>
            <person name="Ferreira P."/>
            <person name="Barriuso J."/>
            <person name="Kellner H."/>
            <person name="Castanera R."/>
            <person name="Alfaro M."/>
            <person name="Ramirez L."/>
            <person name="Pisabarro A.G."/>
            <person name="Kuo A."/>
            <person name="Tritt A."/>
            <person name="Lipzen A."/>
            <person name="He G."/>
            <person name="Yan M."/>
            <person name="Ng V."/>
            <person name="Cullen D."/>
            <person name="Martin F."/>
            <person name="Rosso M.-N."/>
            <person name="Henrissat B."/>
            <person name="Hibbett D."/>
            <person name="Martinez A.T."/>
            <person name="Grigoriev I.V."/>
        </authorList>
    </citation>
    <scope>NUCLEOTIDE SEQUENCE</scope>
    <source>
        <strain evidence="1">AH 40177</strain>
    </source>
</reference>
<comment type="caution">
    <text evidence="1">The sequence shown here is derived from an EMBL/GenBank/DDBJ whole genome shotgun (WGS) entry which is preliminary data.</text>
</comment>
<gene>
    <name evidence="1" type="ORF">BDP27DRAFT_86725</name>
</gene>
<proteinExistence type="predicted"/>
<dbReference type="EMBL" id="JADNRY010000011">
    <property type="protein sequence ID" value="KAF9074826.1"/>
    <property type="molecule type" value="Genomic_DNA"/>
</dbReference>
<evidence type="ECO:0000313" key="2">
    <source>
        <dbReference type="Proteomes" id="UP000772434"/>
    </source>
</evidence>